<feature type="transmembrane region" description="Helical" evidence="1">
    <location>
        <begin position="12"/>
        <end position="38"/>
    </location>
</feature>
<dbReference type="Pfam" id="PF03707">
    <property type="entry name" value="MHYT"/>
    <property type="match status" value="1"/>
</dbReference>
<dbReference type="EMBL" id="JBHTMM010000046">
    <property type="protein sequence ID" value="MFD1310072.1"/>
    <property type="molecule type" value="Genomic_DNA"/>
</dbReference>
<feature type="region of interest" description="Disordered" evidence="2">
    <location>
        <begin position="221"/>
        <end position="262"/>
    </location>
</feature>
<organism evidence="4 5">
    <name type="scientific">Streptomyces kaempferi</name>
    <dbReference type="NCBI Taxonomy" id="333725"/>
    <lineage>
        <taxon>Bacteria</taxon>
        <taxon>Bacillati</taxon>
        <taxon>Actinomycetota</taxon>
        <taxon>Actinomycetes</taxon>
        <taxon>Kitasatosporales</taxon>
        <taxon>Streptomycetaceae</taxon>
        <taxon>Streptomyces</taxon>
    </lineage>
</organism>
<dbReference type="InterPro" id="IPR005330">
    <property type="entry name" value="MHYT_dom"/>
</dbReference>
<feature type="transmembrane region" description="Helical" evidence="1">
    <location>
        <begin position="79"/>
        <end position="96"/>
    </location>
</feature>
<name>A0ABW3XL99_9ACTN</name>
<comment type="caution">
    <text evidence="4">The sequence shown here is derived from an EMBL/GenBank/DDBJ whole genome shotgun (WGS) entry which is preliminary data.</text>
</comment>
<evidence type="ECO:0000313" key="4">
    <source>
        <dbReference type="EMBL" id="MFD1310072.1"/>
    </source>
</evidence>
<keyword evidence="1" id="KW-0812">Transmembrane</keyword>
<feature type="domain" description="MHYT" evidence="3">
    <location>
        <begin position="1"/>
        <end position="166"/>
    </location>
</feature>
<keyword evidence="5" id="KW-1185">Reference proteome</keyword>
<dbReference type="PROSITE" id="PS50924">
    <property type="entry name" value="MHYT"/>
    <property type="match status" value="1"/>
</dbReference>
<proteinExistence type="predicted"/>
<protein>
    <submittedName>
        <fullName evidence="4">MHYT domain-containing protein</fullName>
    </submittedName>
</protein>
<feature type="transmembrane region" description="Helical" evidence="1">
    <location>
        <begin position="182"/>
        <end position="203"/>
    </location>
</feature>
<feature type="transmembrane region" description="Helical" evidence="1">
    <location>
        <begin position="142"/>
        <end position="162"/>
    </location>
</feature>
<evidence type="ECO:0000256" key="2">
    <source>
        <dbReference type="SAM" id="MobiDB-lite"/>
    </source>
</evidence>
<reference evidence="5" key="1">
    <citation type="journal article" date="2019" name="Int. J. Syst. Evol. Microbiol.">
        <title>The Global Catalogue of Microorganisms (GCM) 10K type strain sequencing project: providing services to taxonomists for standard genome sequencing and annotation.</title>
        <authorList>
            <consortium name="The Broad Institute Genomics Platform"/>
            <consortium name="The Broad Institute Genome Sequencing Center for Infectious Disease"/>
            <person name="Wu L."/>
            <person name="Ma J."/>
        </authorList>
    </citation>
    <scope>NUCLEOTIDE SEQUENCE [LARGE SCALE GENOMIC DNA]</scope>
    <source>
        <strain evidence="5">CGMCC 4.7020</strain>
    </source>
</reference>
<feature type="transmembrane region" description="Helical" evidence="1">
    <location>
        <begin position="116"/>
        <end position="135"/>
    </location>
</feature>
<accession>A0ABW3XL99</accession>
<dbReference type="RefSeq" id="WP_381242171.1">
    <property type="nucleotide sequence ID" value="NZ_JBHSKH010000110.1"/>
</dbReference>
<dbReference type="Proteomes" id="UP001597058">
    <property type="component" value="Unassembled WGS sequence"/>
</dbReference>
<sequence>MARFRARRTKPEWMWLAFGSVALGAGLWGMYLITWLGLDATGTPIRHDGPLTFISGLICVGSTALSLRLADVRRSLQGLFTAGAVMAGGLVCAHTLDLAVLDAHTEVHSSVGEALASALLAAVGTTAMLWLTVAVGPKVMAAGASLVTGAVLCSAQYTYLAAVTMTPGAAAGRGGGLSEPALIVPLAAVLALVVLTVAFNLYITPVRDVYDAQTQLVTPEGPPYLLPDTNRPVEPAPAPPAVAPAGNERPPIEAGPVVKVAG</sequence>
<evidence type="ECO:0000256" key="1">
    <source>
        <dbReference type="PROSITE-ProRule" id="PRU00244"/>
    </source>
</evidence>
<keyword evidence="1" id="KW-1133">Transmembrane helix</keyword>
<evidence type="ECO:0000259" key="3">
    <source>
        <dbReference type="PROSITE" id="PS50924"/>
    </source>
</evidence>
<gene>
    <name evidence="4" type="ORF">ACFQ5X_29970</name>
</gene>
<feature type="transmembrane region" description="Helical" evidence="1">
    <location>
        <begin position="50"/>
        <end position="67"/>
    </location>
</feature>
<evidence type="ECO:0000313" key="5">
    <source>
        <dbReference type="Proteomes" id="UP001597058"/>
    </source>
</evidence>
<keyword evidence="1" id="KW-0472">Membrane</keyword>